<evidence type="ECO:0000256" key="4">
    <source>
        <dbReference type="ARBA" id="ARBA00022840"/>
    </source>
</evidence>
<feature type="transmembrane region" description="Helical" evidence="9">
    <location>
        <begin position="177"/>
        <end position="197"/>
    </location>
</feature>
<dbReference type="PROSITE" id="PS00108">
    <property type="entry name" value="PROTEIN_KINASE_ST"/>
    <property type="match status" value="1"/>
</dbReference>
<dbReference type="CDD" id="cd05117">
    <property type="entry name" value="STKc_CAMK"/>
    <property type="match status" value="1"/>
</dbReference>
<feature type="domain" description="Protein kinase" evidence="10">
    <location>
        <begin position="881"/>
        <end position="1140"/>
    </location>
</feature>
<dbReference type="InterPro" id="IPR013112">
    <property type="entry name" value="FAD-bd_8"/>
</dbReference>
<dbReference type="EMBL" id="BLLK01000038">
    <property type="protein sequence ID" value="GFH50102.1"/>
    <property type="molecule type" value="Genomic_DNA"/>
</dbReference>
<evidence type="ECO:0000259" key="10">
    <source>
        <dbReference type="PROSITE" id="PS50011"/>
    </source>
</evidence>
<dbReference type="InterPro" id="IPR017927">
    <property type="entry name" value="FAD-bd_FR_type"/>
</dbReference>
<feature type="transmembrane region" description="Helical" evidence="9">
    <location>
        <begin position="498"/>
        <end position="515"/>
    </location>
</feature>
<feature type="transmembrane region" description="Helical" evidence="9">
    <location>
        <begin position="133"/>
        <end position="156"/>
    </location>
</feature>
<dbReference type="InterPro" id="IPR039261">
    <property type="entry name" value="FNR_nucleotide-bd"/>
</dbReference>
<dbReference type="AlphaFoldDB" id="A0AAD3H4B3"/>
<dbReference type="Gene3D" id="3.30.200.20">
    <property type="entry name" value="Phosphorylase Kinase, domain 1"/>
    <property type="match status" value="1"/>
</dbReference>
<evidence type="ECO:0000313" key="12">
    <source>
        <dbReference type="EMBL" id="GFH50102.1"/>
    </source>
</evidence>
<dbReference type="GO" id="GO:0016491">
    <property type="term" value="F:oxidoreductase activity"/>
    <property type="evidence" value="ECO:0007669"/>
    <property type="project" value="InterPro"/>
</dbReference>
<dbReference type="InterPro" id="IPR017938">
    <property type="entry name" value="Riboflavin_synthase-like_b-brl"/>
</dbReference>
<evidence type="ECO:0000256" key="5">
    <source>
        <dbReference type="ARBA" id="ARBA00022989"/>
    </source>
</evidence>
<dbReference type="Pfam" id="PF00069">
    <property type="entry name" value="Pkinase"/>
    <property type="match status" value="1"/>
</dbReference>
<dbReference type="SMART" id="SM00220">
    <property type="entry name" value="S_TKc"/>
    <property type="match status" value="1"/>
</dbReference>
<evidence type="ECO:0000256" key="2">
    <source>
        <dbReference type="ARBA" id="ARBA00022692"/>
    </source>
</evidence>
<protein>
    <submittedName>
        <fullName evidence="12">Uncharacterized protein</fullName>
    </submittedName>
</protein>
<dbReference type="InterPro" id="IPR008271">
    <property type="entry name" value="Ser/Thr_kinase_AS"/>
</dbReference>
<feature type="domain" description="FAD-binding FR-type" evidence="11">
    <location>
        <begin position="257"/>
        <end position="376"/>
    </location>
</feature>
<comment type="caution">
    <text evidence="12">The sequence shown here is derived from an EMBL/GenBank/DDBJ whole genome shotgun (WGS) entry which is preliminary data.</text>
</comment>
<feature type="transmembrane region" description="Helical" evidence="9">
    <location>
        <begin position="203"/>
        <end position="223"/>
    </location>
</feature>
<dbReference type="Pfam" id="PF08022">
    <property type="entry name" value="FAD_binding_8"/>
    <property type="match status" value="1"/>
</dbReference>
<comment type="subcellular location">
    <subcellularLocation>
        <location evidence="1">Membrane</location>
        <topology evidence="1">Multi-pass membrane protein</topology>
    </subcellularLocation>
</comment>
<feature type="transmembrane region" description="Helical" evidence="9">
    <location>
        <begin position="467"/>
        <end position="486"/>
    </location>
</feature>
<reference evidence="12 13" key="1">
    <citation type="journal article" date="2021" name="Sci. Rep.">
        <title>The genome of the diatom Chaetoceros tenuissimus carries an ancient integrated fragment of an extant virus.</title>
        <authorList>
            <person name="Hongo Y."/>
            <person name="Kimura K."/>
            <person name="Takaki Y."/>
            <person name="Yoshida Y."/>
            <person name="Baba S."/>
            <person name="Kobayashi G."/>
            <person name="Nagasaki K."/>
            <person name="Hano T."/>
            <person name="Tomaru Y."/>
        </authorList>
    </citation>
    <scope>NUCLEOTIDE SEQUENCE [LARGE SCALE GENOMIC DNA]</scope>
    <source>
        <strain evidence="12 13">NIES-3715</strain>
    </source>
</reference>
<evidence type="ECO:0000313" key="13">
    <source>
        <dbReference type="Proteomes" id="UP001054902"/>
    </source>
</evidence>
<evidence type="ECO:0000256" key="1">
    <source>
        <dbReference type="ARBA" id="ARBA00004141"/>
    </source>
</evidence>
<sequence>MLPWKKVHDNRREEKCPSEDQISLTRASWLLQKASRVFTNRKLVLLVITHVVVTAVVFAHYGMTKYHVRSETLSVDEMNRTLKIIAPTIAYGTKHMIHFQLCMLPLTMLRYSIAQLSQTNLFRFFPFEDMTQYHIWVGYALVSFVVLAFSAFMFYYGIACGSGEKSFCEGFSSEIMLTGYLLFILFVTVGVTSYYRFHIPYKWFYNVHQIVFAAFFFAIIHTIDRIQRSQGGRSQVFVWVSASLVLYLSDRATVHTKGKYNTTIEGYHAVNSLKEIGPTEEDHGVIVLKLKKPRLFHFVAGHHAKLRMKEIDPTWHPFTIASSPDSDLLEFYIKVNATGTWTYNLLDVIRQKHTTIGVSEKLAIEVMGPYGTPIPYSSNYSDALLFGSGTGFVPSLSILQQHVEKCLKLDPSSYKLQKERKQERLENLRETESRPKPEKLAGSVRIASSQEREKQAIAAKRKIYKHLASFVGYITGLIALSLTISWNNLPYEVSSNMTYVLISTTTFFELLYLILIVTKQEIPSMEFFIDFFVFVATLIGDWYWMVYKGMNTLTSTAQVLYSVLMLYILSRFWKEICKEIRENPMLSTNKDQTDFNIYDSVTFIWIERSADIVQSILPLFCDVWEKLEVAWGNELANETFKFQIYCTDRNEASCEKLLDLAQNSSLSSMDGNIFVFKRPSFPAVLERHSLELNSTRDISSTIIAFCGSSMVGGMIKDAYVMNEIWKASIGLLGHHAELQVHSYGGLFAKKKAKRSRKQNETSESISISVPSNLFWESSFAQKISRDQLPHPTCSIDGNMRKERSNRKIHTPTLDAMRSRKRNMEQKYGSETDSTTSKDNKRSALLLFSGREGSKDTMETKQETATAAEVNDIIVSPLAKRYNIGEQIGAGASATVYKITLKGSTTSFAAKIFRKSEMTKKQRDEVEREILIMRELRHPNIIALHDTFTSTKLLAIVMDLAPNGDVFDRLMKSTSYSELDAQSTIEALLGAIHHCHEKRIAHRDLKPDNLLLVQDSRDNNWNIKLADFGFAKKAQNEKCLVTQCGSPLFVSPEILHGTPYGTKTDLWSIGVITYILLSGFPPFTGSSSKDLFRSIKRGKFSFRGDQWAMITSEGKDFISSLLVCDPQDRCDAALAMEHLWLSLQPDRFTDLTASLLKLKTFNAKRKVRQAVFSLIAANKITSLGVRFNSDNANDEN</sequence>
<dbReference type="PANTHER" id="PTHR24347">
    <property type="entry name" value="SERINE/THREONINE-PROTEIN KINASE"/>
    <property type="match status" value="1"/>
</dbReference>
<evidence type="ECO:0000256" key="7">
    <source>
        <dbReference type="PROSITE-ProRule" id="PRU10141"/>
    </source>
</evidence>
<keyword evidence="13" id="KW-1185">Reference proteome</keyword>
<evidence type="ECO:0000256" key="6">
    <source>
        <dbReference type="ARBA" id="ARBA00023136"/>
    </source>
</evidence>
<dbReference type="InterPro" id="IPR013130">
    <property type="entry name" value="Fe3_Rdtase_TM_dom"/>
</dbReference>
<evidence type="ECO:0000256" key="8">
    <source>
        <dbReference type="SAM" id="MobiDB-lite"/>
    </source>
</evidence>
<feature type="region of interest" description="Disordered" evidence="8">
    <location>
        <begin position="420"/>
        <end position="444"/>
    </location>
</feature>
<dbReference type="Gene3D" id="1.10.510.10">
    <property type="entry name" value="Transferase(Phosphotransferase) domain 1"/>
    <property type="match status" value="1"/>
</dbReference>
<gene>
    <name evidence="12" type="ORF">CTEN210_06578</name>
</gene>
<feature type="transmembrane region" description="Helical" evidence="9">
    <location>
        <begin position="527"/>
        <end position="547"/>
    </location>
</feature>
<keyword evidence="3 7" id="KW-0547">Nucleotide-binding</keyword>
<keyword evidence="2 9" id="KW-0812">Transmembrane</keyword>
<feature type="transmembrane region" description="Helical" evidence="9">
    <location>
        <begin position="43"/>
        <end position="63"/>
    </location>
</feature>
<dbReference type="Gene3D" id="3.40.50.80">
    <property type="entry name" value="Nucleotide-binding domain of ferredoxin-NADP reductase (FNR) module"/>
    <property type="match status" value="1"/>
</dbReference>
<evidence type="ECO:0000259" key="11">
    <source>
        <dbReference type="PROSITE" id="PS51384"/>
    </source>
</evidence>
<dbReference type="GO" id="GO:0016020">
    <property type="term" value="C:membrane"/>
    <property type="evidence" value="ECO:0007669"/>
    <property type="project" value="UniProtKB-SubCell"/>
</dbReference>
<dbReference type="InterPro" id="IPR011009">
    <property type="entry name" value="Kinase-like_dom_sf"/>
</dbReference>
<keyword evidence="4 7" id="KW-0067">ATP-binding</keyword>
<dbReference type="InterPro" id="IPR000719">
    <property type="entry name" value="Prot_kinase_dom"/>
</dbReference>
<dbReference type="CDD" id="cd06186">
    <property type="entry name" value="NOX_Duox_like_FAD_NADP"/>
    <property type="match status" value="1"/>
</dbReference>
<dbReference type="Proteomes" id="UP001054902">
    <property type="component" value="Unassembled WGS sequence"/>
</dbReference>
<feature type="compositionally biased region" description="Basic and acidic residues" evidence="8">
    <location>
        <begin position="821"/>
        <end position="838"/>
    </location>
</feature>
<name>A0AAD3H4B3_9STRA</name>
<dbReference type="PROSITE" id="PS00107">
    <property type="entry name" value="PROTEIN_KINASE_ATP"/>
    <property type="match status" value="1"/>
</dbReference>
<keyword evidence="5 9" id="KW-1133">Transmembrane helix</keyword>
<keyword evidence="6 9" id="KW-0472">Membrane</keyword>
<dbReference type="GO" id="GO:0005524">
    <property type="term" value="F:ATP binding"/>
    <property type="evidence" value="ECO:0007669"/>
    <property type="project" value="UniProtKB-UniRule"/>
</dbReference>
<feature type="compositionally biased region" description="Basic and acidic residues" evidence="8">
    <location>
        <begin position="420"/>
        <end position="439"/>
    </location>
</feature>
<dbReference type="PROSITE" id="PS50011">
    <property type="entry name" value="PROTEIN_KINASE_DOM"/>
    <property type="match status" value="1"/>
</dbReference>
<dbReference type="GO" id="GO:0004672">
    <property type="term" value="F:protein kinase activity"/>
    <property type="evidence" value="ECO:0007669"/>
    <property type="project" value="InterPro"/>
</dbReference>
<dbReference type="SUPFAM" id="SSF63380">
    <property type="entry name" value="Riboflavin synthase domain-like"/>
    <property type="match status" value="1"/>
</dbReference>
<dbReference type="Pfam" id="PF01794">
    <property type="entry name" value="Ferric_reduct"/>
    <property type="match status" value="1"/>
</dbReference>
<dbReference type="SUPFAM" id="SSF52343">
    <property type="entry name" value="Ferredoxin reductase-like, C-terminal NADP-linked domain"/>
    <property type="match status" value="1"/>
</dbReference>
<feature type="binding site" evidence="7">
    <location>
        <position position="910"/>
    </location>
    <ligand>
        <name>ATP</name>
        <dbReference type="ChEBI" id="CHEBI:30616"/>
    </ligand>
</feature>
<dbReference type="FunFam" id="3.30.200.20:FF:000042">
    <property type="entry name" value="Aurora kinase A"/>
    <property type="match status" value="1"/>
</dbReference>
<accession>A0AAD3H4B3</accession>
<dbReference type="Gene3D" id="2.40.30.10">
    <property type="entry name" value="Translation factors"/>
    <property type="match status" value="1"/>
</dbReference>
<feature type="region of interest" description="Disordered" evidence="8">
    <location>
        <begin position="815"/>
        <end position="838"/>
    </location>
</feature>
<dbReference type="SUPFAM" id="SSF56112">
    <property type="entry name" value="Protein kinase-like (PK-like)"/>
    <property type="match status" value="1"/>
</dbReference>
<organism evidence="12 13">
    <name type="scientific">Chaetoceros tenuissimus</name>
    <dbReference type="NCBI Taxonomy" id="426638"/>
    <lineage>
        <taxon>Eukaryota</taxon>
        <taxon>Sar</taxon>
        <taxon>Stramenopiles</taxon>
        <taxon>Ochrophyta</taxon>
        <taxon>Bacillariophyta</taxon>
        <taxon>Coscinodiscophyceae</taxon>
        <taxon>Chaetocerotophycidae</taxon>
        <taxon>Chaetocerotales</taxon>
        <taxon>Chaetocerotaceae</taxon>
        <taxon>Chaetoceros</taxon>
    </lineage>
</organism>
<dbReference type="InterPro" id="IPR017441">
    <property type="entry name" value="Protein_kinase_ATP_BS"/>
</dbReference>
<proteinExistence type="predicted"/>
<dbReference type="PROSITE" id="PS51384">
    <property type="entry name" value="FAD_FR"/>
    <property type="match status" value="1"/>
</dbReference>
<evidence type="ECO:0000256" key="3">
    <source>
        <dbReference type="ARBA" id="ARBA00022741"/>
    </source>
</evidence>
<dbReference type="FunFam" id="1.10.510.10:FF:000571">
    <property type="entry name" value="Maternal embryonic leucine zipper kinase"/>
    <property type="match status" value="1"/>
</dbReference>
<evidence type="ECO:0000256" key="9">
    <source>
        <dbReference type="SAM" id="Phobius"/>
    </source>
</evidence>